<evidence type="ECO:0000256" key="3">
    <source>
        <dbReference type="ARBA" id="ARBA00022833"/>
    </source>
</evidence>
<evidence type="ECO:0000256" key="1">
    <source>
        <dbReference type="ARBA" id="ARBA00012928"/>
    </source>
</evidence>
<dbReference type="EC" id="2.3.1.286" evidence="1"/>
<dbReference type="InterPro" id="IPR038704">
    <property type="entry name" value="YEAST_sf"/>
</dbReference>
<evidence type="ECO:0000313" key="5">
    <source>
        <dbReference type="Proteomes" id="UP000237347"/>
    </source>
</evidence>
<dbReference type="PANTHER" id="PTHR11085">
    <property type="entry name" value="NAD-DEPENDENT PROTEIN DEACYLASE SIRTUIN-5, MITOCHONDRIAL-RELATED"/>
    <property type="match status" value="1"/>
</dbReference>
<dbReference type="InterPro" id="IPR029035">
    <property type="entry name" value="DHS-like_NAD/FAD-binding_dom"/>
</dbReference>
<reference evidence="4 5" key="1">
    <citation type="journal article" date="2018" name="Sci. Data">
        <title>The draft genome sequence of cork oak.</title>
        <authorList>
            <person name="Ramos A.M."/>
            <person name="Usie A."/>
            <person name="Barbosa P."/>
            <person name="Barros P.M."/>
            <person name="Capote T."/>
            <person name="Chaves I."/>
            <person name="Simoes F."/>
            <person name="Abreu I."/>
            <person name="Carrasquinho I."/>
            <person name="Faro C."/>
            <person name="Guimaraes J.B."/>
            <person name="Mendonca D."/>
            <person name="Nobrega F."/>
            <person name="Rodrigues L."/>
            <person name="Saibo N.J.M."/>
            <person name="Varela M.C."/>
            <person name="Egas C."/>
            <person name="Matos J."/>
            <person name="Miguel C.M."/>
            <person name="Oliveira M.M."/>
            <person name="Ricardo C.P."/>
            <person name="Goncalves S."/>
        </authorList>
    </citation>
    <scope>NUCLEOTIDE SEQUENCE [LARGE SCALE GENOMIC DNA]</scope>
    <source>
        <strain evidence="5">cv. HL8</strain>
    </source>
</reference>
<dbReference type="SUPFAM" id="SSF50249">
    <property type="entry name" value="Nucleic acid-binding proteins"/>
    <property type="match status" value="1"/>
</dbReference>
<dbReference type="AlphaFoldDB" id="A0AAW0K0K5"/>
<comment type="caution">
    <text evidence="4">The sequence shown here is derived from an EMBL/GenBank/DDBJ whole genome shotgun (WGS) entry which is preliminary data.</text>
</comment>
<dbReference type="GO" id="GO:0003714">
    <property type="term" value="F:transcription corepressor activity"/>
    <property type="evidence" value="ECO:0007669"/>
    <property type="project" value="TreeGrafter"/>
</dbReference>
<feature type="non-terminal residue" evidence="4">
    <location>
        <position position="1"/>
    </location>
</feature>
<keyword evidence="3" id="KW-0862">Zinc</keyword>
<proteinExistence type="predicted"/>
<dbReference type="GO" id="GO:0005634">
    <property type="term" value="C:nucleus"/>
    <property type="evidence" value="ECO:0007669"/>
    <property type="project" value="TreeGrafter"/>
</dbReference>
<keyword evidence="2" id="KW-0479">Metal-binding</keyword>
<evidence type="ECO:0000256" key="2">
    <source>
        <dbReference type="ARBA" id="ARBA00022723"/>
    </source>
</evidence>
<dbReference type="Gene3D" id="2.60.40.1970">
    <property type="entry name" value="YEATS domain"/>
    <property type="match status" value="1"/>
</dbReference>
<dbReference type="Gene3D" id="2.40.50.140">
    <property type="entry name" value="Nucleic acid-binding proteins"/>
    <property type="match status" value="1"/>
</dbReference>
<accession>A0AAW0K0K5</accession>
<dbReference type="EMBL" id="PKMF04000429">
    <property type="protein sequence ID" value="KAK7832255.1"/>
    <property type="molecule type" value="Genomic_DNA"/>
</dbReference>
<name>A0AAW0K0K5_QUESU</name>
<dbReference type="SUPFAM" id="SSF52467">
    <property type="entry name" value="DHS-like NAD/FAD-binding domain"/>
    <property type="match status" value="1"/>
</dbReference>
<dbReference type="Proteomes" id="UP000237347">
    <property type="component" value="Unassembled WGS sequence"/>
</dbReference>
<organism evidence="4 5">
    <name type="scientific">Quercus suber</name>
    <name type="common">Cork oak</name>
    <dbReference type="NCBI Taxonomy" id="58331"/>
    <lineage>
        <taxon>Eukaryota</taxon>
        <taxon>Viridiplantae</taxon>
        <taxon>Streptophyta</taxon>
        <taxon>Embryophyta</taxon>
        <taxon>Tracheophyta</taxon>
        <taxon>Spermatophyta</taxon>
        <taxon>Magnoliopsida</taxon>
        <taxon>eudicotyledons</taxon>
        <taxon>Gunneridae</taxon>
        <taxon>Pentapetalae</taxon>
        <taxon>rosids</taxon>
        <taxon>fabids</taxon>
        <taxon>Fagales</taxon>
        <taxon>Fagaceae</taxon>
        <taxon>Quercus</taxon>
    </lineage>
</organism>
<dbReference type="InterPro" id="IPR050134">
    <property type="entry name" value="NAD-dep_sirtuin_deacylases"/>
</dbReference>
<dbReference type="Gene3D" id="3.40.50.1220">
    <property type="entry name" value="TPP-binding domain"/>
    <property type="match status" value="1"/>
</dbReference>
<gene>
    <name evidence="4" type="primary">SRT1_1</name>
    <name evidence="4" type="ORF">CFP56_026676</name>
</gene>
<dbReference type="GO" id="GO:0070403">
    <property type="term" value="F:NAD+ binding"/>
    <property type="evidence" value="ECO:0007669"/>
    <property type="project" value="TreeGrafter"/>
</dbReference>
<sequence length="438" mass="50112">YRIQLNVDDGTERAVFILFDKEAEKLLHTTARELSNKYATMNANSTLPNEIEKLIGKTFVFQLKLNNYNWKEGWELYTIEKVFDNISNDETAMKLDHITTEPLQNDEIKEAPEQTSDKNTFEDELPLKELNPAVEQCRMADVVLCLGTSLQITPACDLPFQTLRGGGRVIIVNLQDTLYVFLTYYAATPSPQMFLINFILYLQQTPKDKKASLVIHGRVDMVIAGVMHDLNLQIPPYVRVDLFQINLTYRQFPRFSDKKYVNWTLRVTSEHGKNAPLQFVKSVEVSFLDRPNLRTAILLKQPFLLKRQLISTRPFKISLKINFSDGCGCQSTKVEFPVNFQVLADSINHDKDDVIQKLKKTAIQDQCCGQISLVERKNLLPPTKEISIHAIATDFVAYNTYLASTGLSEDIPKSSGYIMRRLKDNINTEMPLKKLKCC</sequence>
<evidence type="ECO:0000313" key="4">
    <source>
        <dbReference type="EMBL" id="KAK7832255.1"/>
    </source>
</evidence>
<dbReference type="GO" id="GO:0017136">
    <property type="term" value="F:histone deacetylase activity, NAD-dependent"/>
    <property type="evidence" value="ECO:0007669"/>
    <property type="project" value="TreeGrafter"/>
</dbReference>
<dbReference type="GO" id="GO:0046872">
    <property type="term" value="F:metal ion binding"/>
    <property type="evidence" value="ECO:0007669"/>
    <property type="project" value="UniProtKB-KW"/>
</dbReference>
<keyword evidence="5" id="KW-1185">Reference proteome</keyword>
<dbReference type="GO" id="GO:0000122">
    <property type="term" value="P:negative regulation of transcription by RNA polymerase II"/>
    <property type="evidence" value="ECO:0007669"/>
    <property type="project" value="TreeGrafter"/>
</dbReference>
<dbReference type="InterPro" id="IPR012340">
    <property type="entry name" value="NA-bd_OB-fold"/>
</dbReference>
<dbReference type="PANTHER" id="PTHR11085:SF12">
    <property type="entry name" value="NAD-DEPENDENT PROTEIN DEACYLASE SIRTUIN-6"/>
    <property type="match status" value="1"/>
</dbReference>
<protein>
    <recommendedName>
        <fullName evidence="1">protein acetyllysine N-acetyltransferase</fullName>
        <ecNumber evidence="1">2.3.1.286</ecNumber>
    </recommendedName>
</protein>